<organism evidence="1 2">
    <name type="scientific">Mytilus coruscus</name>
    <name type="common">Sea mussel</name>
    <dbReference type="NCBI Taxonomy" id="42192"/>
    <lineage>
        <taxon>Eukaryota</taxon>
        <taxon>Metazoa</taxon>
        <taxon>Spiralia</taxon>
        <taxon>Lophotrochozoa</taxon>
        <taxon>Mollusca</taxon>
        <taxon>Bivalvia</taxon>
        <taxon>Autobranchia</taxon>
        <taxon>Pteriomorphia</taxon>
        <taxon>Mytilida</taxon>
        <taxon>Mytiloidea</taxon>
        <taxon>Mytilidae</taxon>
        <taxon>Mytilinae</taxon>
        <taxon>Mytilus</taxon>
    </lineage>
</organism>
<reference evidence="1 2" key="1">
    <citation type="submission" date="2020-06" db="EMBL/GenBank/DDBJ databases">
        <authorList>
            <person name="Li R."/>
            <person name="Bekaert M."/>
        </authorList>
    </citation>
    <scope>NUCLEOTIDE SEQUENCE [LARGE SCALE GENOMIC DNA]</scope>
    <source>
        <strain evidence="2">wild</strain>
    </source>
</reference>
<dbReference type="EMBL" id="CACVKT020000575">
    <property type="protein sequence ID" value="CAC5360995.1"/>
    <property type="molecule type" value="Genomic_DNA"/>
</dbReference>
<accession>A0A6J8A1Z4</accession>
<evidence type="ECO:0000313" key="2">
    <source>
        <dbReference type="Proteomes" id="UP000507470"/>
    </source>
</evidence>
<proteinExistence type="predicted"/>
<keyword evidence="2" id="KW-1185">Reference proteome</keyword>
<dbReference type="OrthoDB" id="6146636at2759"/>
<evidence type="ECO:0000313" key="1">
    <source>
        <dbReference type="EMBL" id="CAC5360995.1"/>
    </source>
</evidence>
<protein>
    <submittedName>
        <fullName evidence="1">Uncharacterized protein</fullName>
    </submittedName>
</protein>
<name>A0A6J8A1Z4_MYTCO</name>
<sequence>MEIIDDNGNSVRKEAEILEKWRTDFFNLYHGGNSEQFDSDHYNRSKVHKILLEQNMNDPLYEPNASINGNITREETSEIVMHAKNKSACGHDQIPYSVLKNPVIIDALHNLFQWIFDTSTIPSIWRKSIICPILKDYNTDARDPMNYRGVDILMKLGIVDYFERKDVISMTLFESILKEYYNCLWKNDIVKTPKLRTYVKLKANFGIETYVKLNLNKTERSFLTQLRCGILPLRLETGRYNGEQPNERLCKFCNSNSTEDECHFILHCSLYNDLRESTFNDILSGNQLLNMTNDEKVIFLMTNYPRKLAKYTVKAFRHRRVVLYT</sequence>
<dbReference type="AlphaFoldDB" id="A0A6J8A1Z4"/>
<gene>
    <name evidence="1" type="ORF">MCOR_3283</name>
</gene>
<dbReference type="Proteomes" id="UP000507470">
    <property type="component" value="Unassembled WGS sequence"/>
</dbReference>